<dbReference type="SUPFAM" id="SSF54928">
    <property type="entry name" value="RNA-binding domain, RBD"/>
    <property type="match status" value="1"/>
</dbReference>
<dbReference type="InterPro" id="IPR007201">
    <property type="entry name" value="Mei2-like_Rrm_C"/>
</dbReference>
<keyword evidence="3" id="KW-1185">Reference proteome</keyword>
<reference evidence="2" key="1">
    <citation type="submission" date="2022-04" db="EMBL/GenBank/DDBJ databases">
        <title>A functionally conserved STORR gene fusion in Papaver species that diverged 16.8 million years ago.</title>
        <authorList>
            <person name="Catania T."/>
        </authorList>
    </citation>
    <scope>NUCLEOTIDE SEQUENCE</scope>
    <source>
        <strain evidence="2">S-188037</strain>
    </source>
</reference>
<name>A0AAD4T3U3_9MAGN</name>
<sequence length="144" mass="16770">MLIEIVDQHFVEENRKALAMSNHDDLQDMIISEYDFLYLPVDFVSRSNLGYAFLNFTTSVAAMRFYESFDNFSWKDSMVFNTPKICKICPARIQGKDGHVRHFKNKYFQCDTDKFLPVSFSPPRNGSTSRTLPTPIGCRRKMSF</sequence>
<dbReference type="Pfam" id="PF04059">
    <property type="entry name" value="RRM_2"/>
    <property type="match status" value="1"/>
</dbReference>
<dbReference type="GO" id="GO:0003676">
    <property type="term" value="F:nucleic acid binding"/>
    <property type="evidence" value="ECO:0007669"/>
    <property type="project" value="InterPro"/>
</dbReference>
<evidence type="ECO:0000313" key="2">
    <source>
        <dbReference type="EMBL" id="KAI3939350.1"/>
    </source>
</evidence>
<evidence type="ECO:0000313" key="3">
    <source>
        <dbReference type="Proteomes" id="UP001202328"/>
    </source>
</evidence>
<comment type="caution">
    <text evidence="2">The sequence shown here is derived from an EMBL/GenBank/DDBJ whole genome shotgun (WGS) entry which is preliminary data.</text>
</comment>
<gene>
    <name evidence="2" type="ORF">MKW98_022218</name>
</gene>
<evidence type="ECO:0000259" key="1">
    <source>
        <dbReference type="Pfam" id="PF04059"/>
    </source>
</evidence>
<organism evidence="2 3">
    <name type="scientific">Papaver atlanticum</name>
    <dbReference type="NCBI Taxonomy" id="357466"/>
    <lineage>
        <taxon>Eukaryota</taxon>
        <taxon>Viridiplantae</taxon>
        <taxon>Streptophyta</taxon>
        <taxon>Embryophyta</taxon>
        <taxon>Tracheophyta</taxon>
        <taxon>Spermatophyta</taxon>
        <taxon>Magnoliopsida</taxon>
        <taxon>Ranunculales</taxon>
        <taxon>Papaveraceae</taxon>
        <taxon>Papaveroideae</taxon>
        <taxon>Papaver</taxon>
    </lineage>
</organism>
<dbReference type="Proteomes" id="UP001202328">
    <property type="component" value="Unassembled WGS sequence"/>
</dbReference>
<dbReference type="AlphaFoldDB" id="A0AAD4T3U3"/>
<accession>A0AAD4T3U3</accession>
<dbReference type="EMBL" id="JAJJMB010005364">
    <property type="protein sequence ID" value="KAI3939350.1"/>
    <property type="molecule type" value="Genomic_DNA"/>
</dbReference>
<proteinExistence type="predicted"/>
<protein>
    <recommendedName>
        <fullName evidence="1">Mei2-like C-terminal RNA recognition motif domain-containing protein</fullName>
    </recommendedName>
</protein>
<dbReference type="InterPro" id="IPR035979">
    <property type="entry name" value="RBD_domain_sf"/>
</dbReference>
<feature type="domain" description="Mei2-like C-terminal RNA recognition motif" evidence="1">
    <location>
        <begin position="28"/>
        <end position="104"/>
    </location>
</feature>